<gene>
    <name evidence="1" type="ORF">CBF28_03810</name>
</gene>
<dbReference type="AlphaFoldDB" id="A0A430B6Z1"/>
<sequence length="523" mass="58911">MKYSKFITLTIALVTVGTSMTGIPFINEKETAYASESTLGKSYVEYGKTNIDLETIDGSIIEKGTSVARASRMKKSISGSYYLVLYDGVFMYQALGEVPEKYVTSSKIELQTTTEGKFLIKNNIPESATKELLKPVKGEETVAEKGFLGETVSHTRLALENPSLYTKETFDVFKKAFDQATQVLNDSSATQAQVDAADKTLTNAFNKLKKSEKPSESIDKIGLGKVIHDAKIYEKDDRYTKESRDKLVIERQKAEKVMKNEKATQAEVDKMANSLSSAFKTVLVEVSKAKPEGNYIKDGRYVTYSNKNYNTYSNFGWKHRQSGSSLQNKTFQARGKYNHQNGSTYLSLYDNKGTWYGYVNEKAVKVGGGQQGAYIKDGRYVTLTNKNYNSWSNFGWKYRHSGASLVNKTYQAKGKYNHINGSTYLSLYDNKGKWFGYINEKATKIGNGQQGAYVADGRKVKVTKKNYQLWQNFSWKKRQSSNKLVGKTFVARGKYYHANGSTYYSLFDNKGNWQGYINANGVK</sequence>
<name>A0A430B6Z1_9ENTE</name>
<dbReference type="EMBL" id="NGKB01000003">
    <property type="protein sequence ID" value="RSU16086.1"/>
    <property type="molecule type" value="Genomic_DNA"/>
</dbReference>
<evidence type="ECO:0000313" key="1">
    <source>
        <dbReference type="EMBL" id="RSU16086.1"/>
    </source>
</evidence>
<dbReference type="Proteomes" id="UP000288028">
    <property type="component" value="Unassembled WGS sequence"/>
</dbReference>
<reference evidence="1 2" key="1">
    <citation type="submission" date="2017-05" db="EMBL/GenBank/DDBJ databases">
        <title>Vagococcus spp. assemblies.</title>
        <authorList>
            <person name="Gulvik C.A."/>
        </authorList>
    </citation>
    <scope>NUCLEOTIDE SEQUENCE [LARGE SCALE GENOMIC DNA]</scope>
    <source>
        <strain evidence="1 2">SS1714</strain>
    </source>
</reference>
<dbReference type="Gene3D" id="1.20.1270.90">
    <property type="entry name" value="AF1782-like"/>
    <property type="match status" value="2"/>
</dbReference>
<keyword evidence="2" id="KW-1185">Reference proteome</keyword>
<dbReference type="Pfam" id="PF07554">
    <property type="entry name" value="FIVAR"/>
    <property type="match status" value="2"/>
</dbReference>
<evidence type="ECO:0000313" key="2">
    <source>
        <dbReference type="Proteomes" id="UP000288028"/>
    </source>
</evidence>
<accession>A0A430B6Z1</accession>
<comment type="caution">
    <text evidence="1">The sequence shown here is derived from an EMBL/GenBank/DDBJ whole genome shotgun (WGS) entry which is preliminary data.</text>
</comment>
<protein>
    <submittedName>
        <fullName evidence="1">Uncharacterized protein</fullName>
    </submittedName>
</protein>
<dbReference type="GeneID" id="95581417"/>
<proteinExistence type="predicted"/>
<organism evidence="1 2">
    <name type="scientific">Vagococcus carniphilus</name>
    <dbReference type="NCBI Taxonomy" id="218144"/>
    <lineage>
        <taxon>Bacteria</taxon>
        <taxon>Bacillati</taxon>
        <taxon>Bacillota</taxon>
        <taxon>Bacilli</taxon>
        <taxon>Lactobacillales</taxon>
        <taxon>Enterococcaceae</taxon>
        <taxon>Vagococcus</taxon>
    </lineage>
</organism>
<dbReference type="RefSeq" id="WP_185847413.1">
    <property type="nucleotide sequence ID" value="NZ_CP060720.1"/>
</dbReference>